<dbReference type="Pfam" id="PF02737">
    <property type="entry name" value="3HCDH_N"/>
    <property type="match status" value="1"/>
</dbReference>
<evidence type="ECO:0008006" key="10">
    <source>
        <dbReference type="Google" id="ProtNLM"/>
    </source>
</evidence>
<evidence type="ECO:0000256" key="5">
    <source>
        <dbReference type="ARBA" id="ARBA00023717"/>
    </source>
</evidence>
<dbReference type="InterPro" id="IPR006108">
    <property type="entry name" value="3HC_DH_C"/>
</dbReference>
<sequence>MNSTILLDVVGVIGAGQMGTGIAQVLAARGLRVILSDRKFEIIERGIGVMNRSLEKQVKSGKISPEDAASTLARIETAVSLEPFRAADFVIEAAPEDEEIKKAIFRKLDQVTPVGSILSSNTSSISITRLAAVTSKPHRVIGMHFMHPVVSVPLVELAKGMHTSDSTFQRTMGLCQRLGKTVCVSQDRPGFIMYRVLMPMINEAFFCMMEGVGSPEDIDRGMRLGTNAVLGPLKLADSIGLDTCLSIMRTLQHQFGDSKYRPCPLLVQYVDGGWLGVKSGRGVFYYGPGAAENMAEKANARRAATADASAINKGFAAKALNEPPSTCGADPAAVSPHAELGYMLRGADHGGDAHKHMMRVLHVASGMGSAPANRGMRC</sequence>
<evidence type="ECO:0000256" key="1">
    <source>
        <dbReference type="ARBA" id="ARBA00005005"/>
    </source>
</evidence>
<gene>
    <name evidence="9" type="ORF">CEUR00632_LOCUS795</name>
</gene>
<proteinExistence type="inferred from homology"/>
<dbReference type="PIRSF" id="PIRSF000105">
    <property type="entry name" value="HCDH"/>
    <property type="match status" value="1"/>
</dbReference>
<dbReference type="PANTHER" id="PTHR48075">
    <property type="entry name" value="3-HYDROXYACYL-COA DEHYDROGENASE FAMILY PROTEIN"/>
    <property type="match status" value="1"/>
</dbReference>
<dbReference type="InterPro" id="IPR008927">
    <property type="entry name" value="6-PGluconate_DH-like_C_sf"/>
</dbReference>
<dbReference type="SUPFAM" id="SSF48179">
    <property type="entry name" value="6-phosphogluconate dehydrogenase C-terminal domain-like"/>
    <property type="match status" value="1"/>
</dbReference>
<evidence type="ECO:0000256" key="2">
    <source>
        <dbReference type="ARBA" id="ARBA00009463"/>
    </source>
</evidence>
<evidence type="ECO:0000259" key="7">
    <source>
        <dbReference type="Pfam" id="PF00725"/>
    </source>
</evidence>
<dbReference type="Pfam" id="PF00725">
    <property type="entry name" value="3HCDH"/>
    <property type="match status" value="1"/>
</dbReference>
<dbReference type="SUPFAM" id="SSF51735">
    <property type="entry name" value="NAD(P)-binding Rossmann-fold domains"/>
    <property type="match status" value="1"/>
</dbReference>
<dbReference type="Gene3D" id="1.10.1040.10">
    <property type="entry name" value="N-(1-d-carboxylethyl)-l-norvaline Dehydrogenase, domain 2"/>
    <property type="match status" value="1"/>
</dbReference>
<dbReference type="PANTHER" id="PTHR48075:SF5">
    <property type="entry name" value="3-HYDROXYBUTYRYL-COA DEHYDROGENASE"/>
    <property type="match status" value="1"/>
</dbReference>
<comment type="catalytic activity">
    <reaction evidence="4">
        <text>a (3S)-3-hydroxyacyl-CoA = a (2E)-enoyl-CoA + H2O</text>
        <dbReference type="Rhea" id="RHEA:16105"/>
        <dbReference type="ChEBI" id="CHEBI:15377"/>
        <dbReference type="ChEBI" id="CHEBI:57318"/>
        <dbReference type="ChEBI" id="CHEBI:58856"/>
        <dbReference type="EC" id="4.2.1.17"/>
    </reaction>
</comment>
<dbReference type="Gene3D" id="3.40.50.720">
    <property type="entry name" value="NAD(P)-binding Rossmann-like Domain"/>
    <property type="match status" value="1"/>
</dbReference>
<dbReference type="InterPro" id="IPR036291">
    <property type="entry name" value="NAD(P)-bd_dom_sf"/>
</dbReference>
<feature type="domain" description="3-hydroxyacyl-CoA dehydrogenase NAD binding" evidence="8">
    <location>
        <begin position="10"/>
        <end position="187"/>
    </location>
</feature>
<dbReference type="FunFam" id="3.40.50.720:FF:000009">
    <property type="entry name" value="Fatty oxidation complex, alpha subunit"/>
    <property type="match status" value="1"/>
</dbReference>
<comment type="similarity">
    <text evidence="2">Belongs to the 3-hydroxyacyl-CoA dehydrogenase family.</text>
</comment>
<dbReference type="GO" id="GO:0016616">
    <property type="term" value="F:oxidoreductase activity, acting on the CH-OH group of donors, NAD or NADP as acceptor"/>
    <property type="evidence" value="ECO:0007669"/>
    <property type="project" value="InterPro"/>
</dbReference>
<comment type="pathway">
    <text evidence="1">Lipid metabolism; fatty acid beta-oxidation.</text>
</comment>
<evidence type="ECO:0000259" key="8">
    <source>
        <dbReference type="Pfam" id="PF02737"/>
    </source>
</evidence>
<dbReference type="GO" id="GO:0004300">
    <property type="term" value="F:enoyl-CoA hydratase activity"/>
    <property type="evidence" value="ECO:0007669"/>
    <property type="project" value="UniProtKB-EC"/>
</dbReference>
<dbReference type="GO" id="GO:0006631">
    <property type="term" value="P:fatty acid metabolic process"/>
    <property type="evidence" value="ECO:0007669"/>
    <property type="project" value="InterPro"/>
</dbReference>
<dbReference type="AlphaFoldDB" id="A0A7R9V0L7"/>
<dbReference type="InterPro" id="IPR013328">
    <property type="entry name" value="6PGD_dom2"/>
</dbReference>
<name>A0A7R9V0L7_9CHLO</name>
<dbReference type="InterPro" id="IPR006176">
    <property type="entry name" value="3-OHacyl-CoA_DH_NAD-bd"/>
</dbReference>
<keyword evidence="3" id="KW-0560">Oxidoreductase</keyword>
<feature type="domain" description="3-hydroxyacyl-CoA dehydrogenase C-terminal" evidence="7">
    <location>
        <begin position="190"/>
        <end position="285"/>
    </location>
</feature>
<evidence type="ECO:0000256" key="6">
    <source>
        <dbReference type="PIRSR" id="PIRSR000105-1"/>
    </source>
</evidence>
<feature type="site" description="Important for catalytic activity" evidence="6">
    <location>
        <position position="144"/>
    </location>
</feature>
<comment type="catalytic activity">
    <reaction evidence="5">
        <text>a 4-saturated-(3S)-3-hydroxyacyl-CoA = a (3E)-enoyl-CoA + H2O</text>
        <dbReference type="Rhea" id="RHEA:20724"/>
        <dbReference type="ChEBI" id="CHEBI:15377"/>
        <dbReference type="ChEBI" id="CHEBI:58521"/>
        <dbReference type="ChEBI" id="CHEBI:137480"/>
        <dbReference type="EC" id="4.2.1.17"/>
    </reaction>
</comment>
<dbReference type="GO" id="GO:0070403">
    <property type="term" value="F:NAD+ binding"/>
    <property type="evidence" value="ECO:0007669"/>
    <property type="project" value="InterPro"/>
</dbReference>
<dbReference type="EMBL" id="HBEC01001671">
    <property type="protein sequence ID" value="CAD8280760.1"/>
    <property type="molecule type" value="Transcribed_RNA"/>
</dbReference>
<evidence type="ECO:0000256" key="4">
    <source>
        <dbReference type="ARBA" id="ARBA00023709"/>
    </source>
</evidence>
<evidence type="ECO:0000256" key="3">
    <source>
        <dbReference type="ARBA" id="ARBA00023002"/>
    </source>
</evidence>
<evidence type="ECO:0000313" key="9">
    <source>
        <dbReference type="EMBL" id="CAD8280760.1"/>
    </source>
</evidence>
<reference evidence="9" key="1">
    <citation type="submission" date="2021-01" db="EMBL/GenBank/DDBJ databases">
        <authorList>
            <person name="Corre E."/>
            <person name="Pelletier E."/>
            <person name="Niang G."/>
            <person name="Scheremetjew M."/>
            <person name="Finn R."/>
            <person name="Kale V."/>
            <person name="Holt S."/>
            <person name="Cochrane G."/>
            <person name="Meng A."/>
            <person name="Brown T."/>
            <person name="Cohen L."/>
        </authorList>
    </citation>
    <scope>NUCLEOTIDE SEQUENCE</scope>
    <source>
        <strain evidence="9">CCMP219</strain>
    </source>
</reference>
<accession>A0A7R9V0L7</accession>
<protein>
    <recommendedName>
        <fullName evidence="10">3-hydroxybutyryl-CoA dehydrogenase</fullName>
    </recommendedName>
</protein>
<organism evidence="9">
    <name type="scientific">Chlamydomonas euryale</name>
    <dbReference type="NCBI Taxonomy" id="1486919"/>
    <lineage>
        <taxon>Eukaryota</taxon>
        <taxon>Viridiplantae</taxon>
        <taxon>Chlorophyta</taxon>
        <taxon>core chlorophytes</taxon>
        <taxon>Chlorophyceae</taxon>
        <taxon>CS clade</taxon>
        <taxon>Chlamydomonadales</taxon>
        <taxon>Chlamydomonadaceae</taxon>
        <taxon>Chlamydomonas</taxon>
    </lineage>
</organism>
<dbReference type="InterPro" id="IPR022694">
    <property type="entry name" value="3-OHacyl-CoA_DH"/>
</dbReference>